<name>A0ABM7W5V9_9BACT</name>
<keyword evidence="1" id="KW-0472">Membrane</keyword>
<dbReference type="EMBL" id="AP025516">
    <property type="protein sequence ID" value="BDD86319.1"/>
    <property type="molecule type" value="Genomic_DNA"/>
</dbReference>
<organism evidence="3 4">
    <name type="scientific">Desulfofustis limnaeus</name>
    <dbReference type="NCBI Taxonomy" id="2740163"/>
    <lineage>
        <taxon>Bacteria</taxon>
        <taxon>Pseudomonadati</taxon>
        <taxon>Thermodesulfobacteriota</taxon>
        <taxon>Desulfobulbia</taxon>
        <taxon>Desulfobulbales</taxon>
        <taxon>Desulfocapsaceae</taxon>
        <taxon>Desulfofustis</taxon>
    </lineage>
</organism>
<accession>A0ABM7W5V9</accession>
<evidence type="ECO:0000313" key="4">
    <source>
        <dbReference type="Proteomes" id="UP000830055"/>
    </source>
</evidence>
<evidence type="ECO:0000256" key="1">
    <source>
        <dbReference type="SAM" id="Phobius"/>
    </source>
</evidence>
<keyword evidence="2" id="KW-0732">Signal</keyword>
<feature type="transmembrane region" description="Helical" evidence="1">
    <location>
        <begin position="347"/>
        <end position="374"/>
    </location>
</feature>
<keyword evidence="4" id="KW-1185">Reference proteome</keyword>
<feature type="transmembrane region" description="Helical" evidence="1">
    <location>
        <begin position="254"/>
        <end position="284"/>
    </location>
</feature>
<gene>
    <name evidence="3" type="ORF">DPPLL_06840</name>
</gene>
<keyword evidence="1" id="KW-1133">Transmembrane helix</keyword>
<dbReference type="SUPFAM" id="SSF52833">
    <property type="entry name" value="Thioredoxin-like"/>
    <property type="match status" value="1"/>
</dbReference>
<protein>
    <submittedName>
        <fullName evidence="3">Uncharacterized protein</fullName>
    </submittedName>
</protein>
<dbReference type="PROSITE" id="PS51354">
    <property type="entry name" value="GLUTAREDOXIN_2"/>
    <property type="match status" value="1"/>
</dbReference>
<reference evidence="3 4" key="1">
    <citation type="submission" date="2022-01" db="EMBL/GenBank/DDBJ databases">
        <title>Desulfofustis limnae sp. nov., a novel mesophilic sulfate-reducing bacterium isolated from marsh soil.</title>
        <authorList>
            <person name="Watanabe M."/>
            <person name="Takahashi A."/>
            <person name="Kojima H."/>
            <person name="Fukui M."/>
        </authorList>
    </citation>
    <scope>NUCLEOTIDE SEQUENCE [LARGE SCALE GENOMIC DNA]</scope>
    <source>
        <strain evidence="3 4">PPLL</strain>
    </source>
</reference>
<dbReference type="CDD" id="cd01659">
    <property type="entry name" value="TRX_superfamily"/>
    <property type="match status" value="1"/>
</dbReference>
<dbReference type="InterPro" id="IPR036249">
    <property type="entry name" value="Thioredoxin-like_sf"/>
</dbReference>
<evidence type="ECO:0000313" key="3">
    <source>
        <dbReference type="EMBL" id="BDD86319.1"/>
    </source>
</evidence>
<feature type="transmembrane region" description="Helical" evidence="1">
    <location>
        <begin position="215"/>
        <end position="242"/>
    </location>
</feature>
<feature type="transmembrane region" description="Helical" evidence="1">
    <location>
        <begin position="428"/>
        <end position="446"/>
    </location>
</feature>
<dbReference type="Proteomes" id="UP000830055">
    <property type="component" value="Chromosome"/>
</dbReference>
<evidence type="ECO:0000256" key="2">
    <source>
        <dbReference type="SAM" id="SignalP"/>
    </source>
</evidence>
<feature type="transmembrane region" description="Helical" evidence="1">
    <location>
        <begin position="154"/>
        <end position="171"/>
    </location>
</feature>
<feature type="transmembrane region" description="Helical" evidence="1">
    <location>
        <begin position="394"/>
        <end position="416"/>
    </location>
</feature>
<feature type="transmembrane region" description="Helical" evidence="1">
    <location>
        <begin position="290"/>
        <end position="307"/>
    </location>
</feature>
<feature type="transmembrane region" description="Helical" evidence="1">
    <location>
        <begin position="183"/>
        <end position="203"/>
    </location>
</feature>
<feature type="signal peptide" evidence="2">
    <location>
        <begin position="1"/>
        <end position="22"/>
    </location>
</feature>
<keyword evidence="1" id="KW-0812">Transmembrane</keyword>
<dbReference type="RefSeq" id="WP_284153411.1">
    <property type="nucleotide sequence ID" value="NZ_AP025516.1"/>
</dbReference>
<sequence>MRGIMQSVLIALMVVLAGFGHAAGDRQGGEVYFFYSSNCPHCHRQMGLMQAIAANNPEVTIHFHEISKSFALWRSFLEDRSIDYGGVPRTFVGETTFIGYAETGVALTYSEPLQGYLGNRVQIVKAIEKALGQPVSLGSYAEAAETPLPRGLKIWWPLLLPVLYAASFVVVRSRLVSGERKRLWLGGLIASLIVSFFLLLALLPEPFIQSVVQGLPYPLFVFTIALADGFNPCAFTVLVILLSLLTYTKSRRDMVLLGTTFIATSAVMYFVFIMILVLLGGFFLDRYGRVIMLLLGTAITGAGLLNIKDFFFLKKGFSLGLSEEQQLRFSKKASRIVKGLGRPGARLGLAVGGTIMLGIFVNLVELGCTAILPAVYLTTLVSRYDGLAAYSGWTAFYCLVYILPLLAILLNFVYVFKSVRLTENQGRLLKLTAGAFMLFFGLLMIFKPELLAFG</sequence>
<proteinExistence type="predicted"/>
<feature type="chain" id="PRO_5045511700" evidence="2">
    <location>
        <begin position="23"/>
        <end position="454"/>
    </location>
</feature>